<protein>
    <submittedName>
        <fullName evidence="2">Uncharacterized protein</fullName>
    </submittedName>
</protein>
<keyword evidence="1" id="KW-0812">Transmembrane</keyword>
<proteinExistence type="predicted"/>
<evidence type="ECO:0000313" key="3">
    <source>
        <dbReference type="Proteomes" id="UP000293398"/>
    </source>
</evidence>
<dbReference type="RefSeq" id="WP_130305287.1">
    <property type="nucleotide sequence ID" value="NZ_SHKO01000006.1"/>
</dbReference>
<keyword evidence="1" id="KW-1133">Transmembrane helix</keyword>
<reference evidence="2 3" key="1">
    <citation type="submission" date="2019-02" db="EMBL/GenBank/DDBJ databases">
        <title>Genomic Encyclopedia of Type Strains, Phase IV (KMG-IV): sequencing the most valuable type-strain genomes for metagenomic binning, comparative biology and taxonomic classification.</title>
        <authorList>
            <person name="Goeker M."/>
        </authorList>
    </citation>
    <scope>NUCLEOTIDE SEQUENCE [LARGE SCALE GENOMIC DNA]</scope>
    <source>
        <strain evidence="2 3">DSM 23814</strain>
    </source>
</reference>
<sequence>MNKQPTKLLDAVHAEMLTEILQISKSLEKTTEAVNEHRINLDKQIESSTKHFDDLFAKFTGLAGALKEKIGKEKEAHASSMNRALAPFTKYFWLLIALSVFTNLIALSAIVVLLLKY</sequence>
<keyword evidence="3" id="KW-1185">Reference proteome</keyword>
<evidence type="ECO:0000313" key="2">
    <source>
        <dbReference type="EMBL" id="RZT91180.1"/>
    </source>
</evidence>
<dbReference type="EMBL" id="SHKO01000006">
    <property type="protein sequence ID" value="RZT91180.1"/>
    <property type="molecule type" value="Genomic_DNA"/>
</dbReference>
<dbReference type="Proteomes" id="UP000293398">
    <property type="component" value="Unassembled WGS sequence"/>
</dbReference>
<name>A0A4Q7V6X3_9BURK</name>
<evidence type="ECO:0000256" key="1">
    <source>
        <dbReference type="SAM" id="Phobius"/>
    </source>
</evidence>
<feature type="transmembrane region" description="Helical" evidence="1">
    <location>
        <begin position="91"/>
        <end position="115"/>
    </location>
</feature>
<gene>
    <name evidence="2" type="ORF">EV681_4533</name>
</gene>
<organism evidence="2 3">
    <name type="scientific">Advenella incenata</name>
    <dbReference type="NCBI Taxonomy" id="267800"/>
    <lineage>
        <taxon>Bacteria</taxon>
        <taxon>Pseudomonadati</taxon>
        <taxon>Pseudomonadota</taxon>
        <taxon>Betaproteobacteria</taxon>
        <taxon>Burkholderiales</taxon>
        <taxon>Alcaligenaceae</taxon>
    </lineage>
</organism>
<accession>A0A4Q7V6X3</accession>
<keyword evidence="1" id="KW-0472">Membrane</keyword>
<dbReference type="AlphaFoldDB" id="A0A4Q7V6X3"/>
<comment type="caution">
    <text evidence="2">The sequence shown here is derived from an EMBL/GenBank/DDBJ whole genome shotgun (WGS) entry which is preliminary data.</text>
</comment>